<dbReference type="AlphaFoldDB" id="A0A4Q7PPU7"/>
<dbReference type="OrthoDB" id="1655060at2"/>
<protein>
    <submittedName>
        <fullName evidence="1">Uncharacterized protein</fullName>
    </submittedName>
</protein>
<dbReference type="RefSeq" id="WP_130433675.1">
    <property type="nucleotide sequence ID" value="NZ_SGXF01000001.1"/>
</dbReference>
<organism evidence="1 2">
    <name type="scientific">Cuneatibacter caecimuris</name>
    <dbReference type="NCBI Taxonomy" id="1796618"/>
    <lineage>
        <taxon>Bacteria</taxon>
        <taxon>Bacillati</taxon>
        <taxon>Bacillota</taxon>
        <taxon>Clostridia</taxon>
        <taxon>Lachnospirales</taxon>
        <taxon>Lachnospiraceae</taxon>
        <taxon>Cuneatibacter</taxon>
    </lineage>
</organism>
<proteinExistence type="predicted"/>
<comment type="caution">
    <text evidence="1">The sequence shown here is derived from an EMBL/GenBank/DDBJ whole genome shotgun (WGS) entry which is preliminary data.</text>
</comment>
<accession>A0A4Q7PPU7</accession>
<reference evidence="1 2" key="1">
    <citation type="submission" date="2019-02" db="EMBL/GenBank/DDBJ databases">
        <title>Genomic Encyclopedia of Type Strains, Phase IV (KMG-IV): sequencing the most valuable type-strain genomes for metagenomic binning, comparative biology and taxonomic classification.</title>
        <authorList>
            <person name="Goeker M."/>
        </authorList>
    </citation>
    <scope>NUCLEOTIDE SEQUENCE [LARGE SCALE GENOMIC DNA]</scope>
    <source>
        <strain evidence="1 2">DSM 29486</strain>
    </source>
</reference>
<sequence>MEVMEGKKPYAEWEVGGEIYKLKLTTAAVTALEAQYNGNLIQMMDSGIPSLGNMLNVVHRAARAYKPSLKLNDIYNLFDQYVEEGGSQVEFMTNVFIPVFQVSGFFSRNQTEAMGEKIDGLKEKLL</sequence>
<dbReference type="Proteomes" id="UP000292927">
    <property type="component" value="Unassembled WGS sequence"/>
</dbReference>
<evidence type="ECO:0000313" key="2">
    <source>
        <dbReference type="Proteomes" id="UP000292927"/>
    </source>
</evidence>
<dbReference type="EMBL" id="SGXF01000001">
    <property type="protein sequence ID" value="RZT02903.1"/>
    <property type="molecule type" value="Genomic_DNA"/>
</dbReference>
<keyword evidence="2" id="KW-1185">Reference proteome</keyword>
<name>A0A4Q7PPU7_9FIRM</name>
<gene>
    <name evidence="1" type="ORF">EV209_1033</name>
</gene>
<evidence type="ECO:0000313" key="1">
    <source>
        <dbReference type="EMBL" id="RZT02903.1"/>
    </source>
</evidence>